<sequence>MGGWQPTARLVRAGEGGAEGLAGREVVIEPGGCTGWHFHRVPLIALVKSGTLTRILHDNSVVVHRPGTSFVEPPGAEHLHLGRNLGSVPVVLYVTCTLAEDEAFSIPADAPAGAEPCACRGSLP</sequence>
<accession>A0A5J6JDY8</accession>
<reference evidence="2 3" key="1">
    <citation type="submission" date="2017-09" db="EMBL/GenBank/DDBJ databases">
        <authorList>
            <person name="Lee N."/>
            <person name="Cho B.-K."/>
        </authorList>
    </citation>
    <scope>NUCLEOTIDE SEQUENCE [LARGE SCALE GENOMIC DNA]</scope>
    <source>
        <strain evidence="2 3">ATCC 27476</strain>
    </source>
</reference>
<evidence type="ECO:0000313" key="2">
    <source>
        <dbReference type="EMBL" id="QEV47921.1"/>
    </source>
</evidence>
<dbReference type="Gene3D" id="2.60.120.10">
    <property type="entry name" value="Jelly Rolls"/>
    <property type="match status" value="1"/>
</dbReference>
<evidence type="ECO:0000259" key="1">
    <source>
        <dbReference type="Pfam" id="PF07883"/>
    </source>
</evidence>
<dbReference type="InterPro" id="IPR011051">
    <property type="entry name" value="RmlC_Cupin_sf"/>
</dbReference>
<name>A0A5J6JDY8_STRVI</name>
<keyword evidence="3" id="KW-1185">Reference proteome</keyword>
<dbReference type="Proteomes" id="UP000325563">
    <property type="component" value="Chromosome"/>
</dbReference>
<feature type="domain" description="Cupin type-2" evidence="1">
    <location>
        <begin position="25"/>
        <end position="94"/>
    </location>
</feature>
<dbReference type="RefSeq" id="WP_132760667.1">
    <property type="nucleotide sequence ID" value="NZ_BNBW01000015.1"/>
</dbReference>
<dbReference type="InterPro" id="IPR014710">
    <property type="entry name" value="RmlC-like_jellyroll"/>
</dbReference>
<gene>
    <name evidence="2" type="ORF">CP980_25095</name>
</gene>
<dbReference type="InterPro" id="IPR013096">
    <property type="entry name" value="Cupin_2"/>
</dbReference>
<evidence type="ECO:0000313" key="3">
    <source>
        <dbReference type="Proteomes" id="UP000325563"/>
    </source>
</evidence>
<dbReference type="SUPFAM" id="SSF51182">
    <property type="entry name" value="RmlC-like cupins"/>
    <property type="match status" value="1"/>
</dbReference>
<dbReference type="AlphaFoldDB" id="A0A5J6JDY8"/>
<proteinExistence type="predicted"/>
<dbReference type="KEGG" id="svn:CP980_25095"/>
<dbReference type="EMBL" id="CP023692">
    <property type="protein sequence ID" value="QEV47921.1"/>
    <property type="molecule type" value="Genomic_DNA"/>
</dbReference>
<protein>
    <submittedName>
        <fullName evidence="2">Cupin domain-containing protein</fullName>
    </submittedName>
</protein>
<dbReference type="GeneID" id="95613822"/>
<dbReference type="Pfam" id="PF07883">
    <property type="entry name" value="Cupin_2"/>
    <property type="match status" value="1"/>
</dbReference>
<organism evidence="2 3">
    <name type="scientific">Streptomyces vinaceus</name>
    <dbReference type="NCBI Taxonomy" id="1960"/>
    <lineage>
        <taxon>Bacteria</taxon>
        <taxon>Bacillati</taxon>
        <taxon>Actinomycetota</taxon>
        <taxon>Actinomycetes</taxon>
        <taxon>Kitasatosporales</taxon>
        <taxon>Streptomycetaceae</taxon>
        <taxon>Streptomyces</taxon>
    </lineage>
</organism>